<dbReference type="NCBIfam" id="TIGR03303">
    <property type="entry name" value="OM_YaeT"/>
    <property type="match status" value="1"/>
</dbReference>
<keyword evidence="7" id="KW-0998">Cell outer membrane</keyword>
<dbReference type="InterPro" id="IPR023707">
    <property type="entry name" value="OM_assembly_BamA"/>
</dbReference>
<dbReference type="InterPro" id="IPR034746">
    <property type="entry name" value="POTRA"/>
</dbReference>
<reference evidence="10 11" key="2">
    <citation type="submission" date="2019-05" db="EMBL/GenBank/DDBJ databases">
        <authorList>
            <person name="Suflita J.M."/>
            <person name="Marks C.R."/>
        </authorList>
    </citation>
    <scope>NUCLEOTIDE SEQUENCE [LARGE SCALE GENOMIC DNA]</scope>
    <source>
        <strain evidence="10 11">ALDC</strain>
    </source>
</reference>
<dbReference type="PANTHER" id="PTHR12815">
    <property type="entry name" value="SORTING AND ASSEMBLY MACHINERY SAMM50 PROTEIN FAMILY MEMBER"/>
    <property type="match status" value="1"/>
</dbReference>
<dbReference type="Gene3D" id="2.40.160.50">
    <property type="entry name" value="membrane protein fhac: a member of the omp85/tpsb transporter family"/>
    <property type="match status" value="1"/>
</dbReference>
<evidence type="ECO:0000259" key="9">
    <source>
        <dbReference type="PROSITE" id="PS51779"/>
    </source>
</evidence>
<proteinExistence type="inferred from homology"/>
<evidence type="ECO:0000256" key="5">
    <source>
        <dbReference type="ARBA" id="ARBA00022737"/>
    </source>
</evidence>
<evidence type="ECO:0000256" key="1">
    <source>
        <dbReference type="ARBA" id="ARBA00004370"/>
    </source>
</evidence>
<dbReference type="PROSITE" id="PS51779">
    <property type="entry name" value="POTRA"/>
    <property type="match status" value="5"/>
</dbReference>
<gene>
    <name evidence="10" type="primary">bamA</name>
    <name evidence="10" type="ORF">FDQ92_13060</name>
</gene>
<keyword evidence="3" id="KW-0812">Transmembrane</keyword>
<evidence type="ECO:0000256" key="2">
    <source>
        <dbReference type="ARBA" id="ARBA00022452"/>
    </source>
</evidence>
<dbReference type="InterPro" id="IPR010827">
    <property type="entry name" value="BamA/TamA_POTRA"/>
</dbReference>
<keyword evidence="2" id="KW-1134">Transmembrane beta strand</keyword>
<dbReference type="HAMAP" id="MF_01430">
    <property type="entry name" value="OM_assembly_BamA"/>
    <property type="match status" value="1"/>
</dbReference>
<evidence type="ECO:0000256" key="3">
    <source>
        <dbReference type="ARBA" id="ARBA00022692"/>
    </source>
</evidence>
<organism evidence="10 11">
    <name type="scientific">Desulfoglaeba alkanexedens ALDC</name>
    <dbReference type="NCBI Taxonomy" id="980445"/>
    <lineage>
        <taxon>Bacteria</taxon>
        <taxon>Pseudomonadati</taxon>
        <taxon>Thermodesulfobacteriota</taxon>
        <taxon>Syntrophobacteria</taxon>
        <taxon>Syntrophobacterales</taxon>
        <taxon>Syntrophobacteraceae</taxon>
        <taxon>Desulfoglaeba</taxon>
    </lineage>
</organism>
<dbReference type="OrthoDB" id="9803054at2"/>
<accession>A0A4P8L4T8</accession>
<dbReference type="Pfam" id="PF01103">
    <property type="entry name" value="Omp85"/>
    <property type="match status" value="1"/>
</dbReference>
<dbReference type="EMBL" id="CP040098">
    <property type="protein sequence ID" value="QCQ23017.1"/>
    <property type="molecule type" value="Genomic_DNA"/>
</dbReference>
<sequence length="927" mass="104525">MSISYVPLPLIPSHKGRGNRIWYQILRLLFFTLPKGSWSKKPRKLRRMRKLVLPLLMVLAAGVASAQEPSPRIAVAPFAVFTQDPMPTLGRMAQDLLTRALGEQGVDAVPSEQAAQAAQSIGGVRDPDEASALGRRLEADYVVYGSLTQVGQRFSLDATLVDLREGRPPQALFAEAASIDQLASATRELTQQVVVHVLAKALIADIQVRGNERIEADAIRINLKNRKGEVLRPDVVREDIKTIYQMGYFESVEAEVSDSPAGKILTFVVREKPTVIDVRIEGNKEIDDKDILAAISTKPYTVLQPNVVTEDVQRILSLYHQKAYFDAEVDHVIQFPKDPRQAVVTFNIRENNKIYIKRIDFIGNHSFSDRKLRSVMETKKRGWFHWFSDKGVLQRDVLETDVDRLTAFYHDQGFMDARVGSPEVKQDGEGFTVEFPIEEGERYRMSSVGIAGDLQELNETLQDQLELKEGDYFSREKLRNDLKKITTAYMDEGYAYTEVNPRVIRRPEDNTADVIYEVHKGKKIHIERITISGNVKTQDKVIRRQFTLAEGDTYSASALERTNLNLKRLDYFEEAEILPSQGTEEDAMNLHVRVKEKSTGSFSVGGGFSSDEGVFIGGDILQRNLFGRGQQLALKAYLGGETQRYSISFTEPWLFDKPLSLGFDIYDWYREYNDFDKDAQGGKVRISHPFGNWSRWHLAYVLEDAEVTDVDDDAAVIIQDQEGRQLKSAVMGSIERDSTDHPFMPTRGSVNSLSLEFSSPYLGSDSDFVSAVIDSGRYFPLFWKFVGFVRGNVGWIVELDEDNPVPIYERFFLGGINSIRAFDWGDVGPEDPETGDSIGGLKFGLVNLELLFPLIEKLGVRGVMFFDAGNAFDDDEDFRISDFRTGAGGGIRWNSPMGPLRIEWGYNLDPEPGESKSKWQFSMGGFF</sequence>
<name>A0A4P8L4T8_9BACT</name>
<evidence type="ECO:0000256" key="6">
    <source>
        <dbReference type="ARBA" id="ARBA00023136"/>
    </source>
</evidence>
<dbReference type="Gene3D" id="3.10.20.310">
    <property type="entry name" value="membrane protein fhac"/>
    <property type="match status" value="5"/>
</dbReference>
<keyword evidence="6" id="KW-0472">Membrane</keyword>
<feature type="domain" description="POTRA" evidence="9">
    <location>
        <begin position="201"/>
        <end position="272"/>
    </location>
</feature>
<dbReference type="KEGG" id="dax:FDQ92_13060"/>
<feature type="domain" description="POTRA" evidence="9">
    <location>
        <begin position="354"/>
        <end position="440"/>
    </location>
</feature>
<evidence type="ECO:0000256" key="8">
    <source>
        <dbReference type="NCBIfam" id="TIGR03303"/>
    </source>
</evidence>
<feature type="domain" description="POTRA" evidence="9">
    <location>
        <begin position="273"/>
        <end position="351"/>
    </location>
</feature>
<dbReference type="InterPro" id="IPR000184">
    <property type="entry name" value="Bac_surfAg_D15"/>
</dbReference>
<dbReference type="Gene3D" id="3.40.50.10610">
    <property type="entry name" value="ABC-type transport auxiliary lipoprotein component"/>
    <property type="match status" value="1"/>
</dbReference>
<comment type="subcellular location">
    <subcellularLocation>
        <location evidence="1">Membrane</location>
    </subcellularLocation>
</comment>
<evidence type="ECO:0000313" key="11">
    <source>
        <dbReference type="Proteomes" id="UP000298602"/>
    </source>
</evidence>
<protein>
    <recommendedName>
        <fullName evidence="8">Outer membrane protein assembly factor BamA</fullName>
    </recommendedName>
</protein>
<evidence type="ECO:0000313" key="10">
    <source>
        <dbReference type="EMBL" id="QCQ23017.1"/>
    </source>
</evidence>
<keyword evidence="4" id="KW-0732">Signal</keyword>
<dbReference type="GO" id="GO:0009279">
    <property type="term" value="C:cell outer membrane"/>
    <property type="evidence" value="ECO:0007669"/>
    <property type="project" value="UniProtKB-UniRule"/>
</dbReference>
<feature type="domain" description="POTRA" evidence="9">
    <location>
        <begin position="443"/>
        <end position="521"/>
    </location>
</feature>
<reference evidence="10 11" key="1">
    <citation type="submission" date="2019-05" db="EMBL/GenBank/DDBJ databases">
        <title>The Complete Genome Sequence of the n-alkane-degrading Desulfoglaeba alkanexedens ALDC reveals multiple alkylsuccinate synthase gene clusters.</title>
        <authorList>
            <person name="Callaghan A.V."/>
            <person name="Davidova I.A."/>
            <person name="Duncan K.E."/>
            <person name="Morris B."/>
            <person name="McInerney M.J."/>
        </authorList>
    </citation>
    <scope>NUCLEOTIDE SEQUENCE [LARGE SCALE GENOMIC DNA]</scope>
    <source>
        <strain evidence="10 11">ALDC</strain>
    </source>
</reference>
<dbReference type="Proteomes" id="UP000298602">
    <property type="component" value="Chromosome"/>
</dbReference>
<dbReference type="AlphaFoldDB" id="A0A4P8L4T8"/>
<dbReference type="Pfam" id="PF07244">
    <property type="entry name" value="POTRA"/>
    <property type="match status" value="5"/>
</dbReference>
<dbReference type="PANTHER" id="PTHR12815:SF47">
    <property type="entry name" value="TRANSLOCATION AND ASSEMBLY MODULE SUBUNIT TAMA"/>
    <property type="match status" value="1"/>
</dbReference>
<evidence type="ECO:0000256" key="7">
    <source>
        <dbReference type="ARBA" id="ARBA00023237"/>
    </source>
</evidence>
<feature type="domain" description="POTRA" evidence="9">
    <location>
        <begin position="524"/>
        <end position="597"/>
    </location>
</feature>
<dbReference type="InterPro" id="IPR039910">
    <property type="entry name" value="D15-like"/>
</dbReference>
<keyword evidence="11" id="KW-1185">Reference proteome</keyword>
<dbReference type="GO" id="GO:0071709">
    <property type="term" value="P:membrane assembly"/>
    <property type="evidence" value="ECO:0007669"/>
    <property type="project" value="InterPro"/>
</dbReference>
<evidence type="ECO:0000256" key="4">
    <source>
        <dbReference type="ARBA" id="ARBA00022729"/>
    </source>
</evidence>
<keyword evidence="5" id="KW-0677">Repeat</keyword>